<dbReference type="EMBL" id="JBHTKX010000001">
    <property type="protein sequence ID" value="MFD1126597.1"/>
    <property type="molecule type" value="Genomic_DNA"/>
</dbReference>
<name>A0ABW3PKW1_9BACL</name>
<evidence type="ECO:0000313" key="1">
    <source>
        <dbReference type="EMBL" id="MFD1126597.1"/>
    </source>
</evidence>
<organism evidence="1 2">
    <name type="scientific">Paenibacillus provencensis</name>
    <dbReference type="NCBI Taxonomy" id="441151"/>
    <lineage>
        <taxon>Bacteria</taxon>
        <taxon>Bacillati</taxon>
        <taxon>Bacillota</taxon>
        <taxon>Bacilli</taxon>
        <taxon>Bacillales</taxon>
        <taxon>Paenibacillaceae</taxon>
        <taxon>Paenibacillus</taxon>
    </lineage>
</organism>
<gene>
    <name evidence="1" type="ORF">ACFQ3J_00215</name>
</gene>
<reference evidence="2" key="1">
    <citation type="journal article" date="2019" name="Int. J. Syst. Evol. Microbiol.">
        <title>The Global Catalogue of Microorganisms (GCM) 10K type strain sequencing project: providing services to taxonomists for standard genome sequencing and annotation.</title>
        <authorList>
            <consortium name="The Broad Institute Genomics Platform"/>
            <consortium name="The Broad Institute Genome Sequencing Center for Infectious Disease"/>
            <person name="Wu L."/>
            <person name="Ma J."/>
        </authorList>
    </citation>
    <scope>NUCLEOTIDE SEQUENCE [LARGE SCALE GENOMIC DNA]</scope>
    <source>
        <strain evidence="2">CCUG 53519</strain>
    </source>
</reference>
<keyword evidence="2" id="KW-1185">Reference proteome</keyword>
<sequence>MAKRQNDVENAMLTTIIPLRKPEKTEFVEPTFTKCDGCSRPAVYEVYGQPHCREHMLEAIESKSYVEVRLLHGGFDDAS</sequence>
<evidence type="ECO:0000313" key="2">
    <source>
        <dbReference type="Proteomes" id="UP001597169"/>
    </source>
</evidence>
<accession>A0ABW3PKW1</accession>
<dbReference type="RefSeq" id="WP_379292250.1">
    <property type="nucleotide sequence ID" value="NZ_JBHTKX010000001.1"/>
</dbReference>
<protein>
    <submittedName>
        <fullName evidence="1">Uncharacterized protein</fullName>
    </submittedName>
</protein>
<comment type="caution">
    <text evidence="1">The sequence shown here is derived from an EMBL/GenBank/DDBJ whole genome shotgun (WGS) entry which is preliminary data.</text>
</comment>
<proteinExistence type="predicted"/>
<dbReference type="Proteomes" id="UP001597169">
    <property type="component" value="Unassembled WGS sequence"/>
</dbReference>